<feature type="region of interest" description="Disordered" evidence="1">
    <location>
        <begin position="16"/>
        <end position="62"/>
    </location>
</feature>
<sequence length="111" mass="12622">MSFIANVSVKYNLNHHLQKKERASTPFKGPSQVENEDRNSPSSRPRRKFQQGEIFPCHNPNNIISQNATSRLNSNAKLKTHPNHKLKINTNLTKINDRAPGKNNNKALKVI</sequence>
<evidence type="ECO:0000256" key="1">
    <source>
        <dbReference type="SAM" id="MobiDB-lite"/>
    </source>
</evidence>
<name>A0A0X3PJ65_SCHSO</name>
<accession>A0A0X3PJ65</accession>
<protein>
    <submittedName>
        <fullName evidence="2">Uncharacterized protein</fullName>
    </submittedName>
</protein>
<gene>
    <name evidence="2" type="ORF">TR127356</name>
</gene>
<dbReference type="AlphaFoldDB" id="A0A0X3PJ65"/>
<proteinExistence type="predicted"/>
<organism evidence="2">
    <name type="scientific">Schistocephalus solidus</name>
    <name type="common">Tapeworm</name>
    <dbReference type="NCBI Taxonomy" id="70667"/>
    <lineage>
        <taxon>Eukaryota</taxon>
        <taxon>Metazoa</taxon>
        <taxon>Spiralia</taxon>
        <taxon>Lophotrochozoa</taxon>
        <taxon>Platyhelminthes</taxon>
        <taxon>Cestoda</taxon>
        <taxon>Eucestoda</taxon>
        <taxon>Diphyllobothriidea</taxon>
        <taxon>Diphyllobothriidae</taxon>
        <taxon>Schistocephalus</taxon>
    </lineage>
</organism>
<reference evidence="2" key="1">
    <citation type="submission" date="2016-01" db="EMBL/GenBank/DDBJ databases">
        <title>Reference transcriptome for the parasite Schistocephalus solidus: insights into the molecular evolution of parasitism.</title>
        <authorList>
            <person name="Hebert F.O."/>
            <person name="Grambauer S."/>
            <person name="Barber I."/>
            <person name="Landry C.R."/>
            <person name="Aubin-Horth N."/>
        </authorList>
    </citation>
    <scope>NUCLEOTIDE SEQUENCE</scope>
</reference>
<dbReference type="EMBL" id="GEEE01011244">
    <property type="protein sequence ID" value="JAP51981.1"/>
    <property type="molecule type" value="Transcribed_RNA"/>
</dbReference>
<evidence type="ECO:0000313" key="2">
    <source>
        <dbReference type="EMBL" id="JAP51981.1"/>
    </source>
</evidence>